<dbReference type="SMART" id="SM00346">
    <property type="entry name" value="HTH_ICLR"/>
    <property type="match status" value="1"/>
</dbReference>
<dbReference type="GO" id="GO:0003677">
    <property type="term" value="F:DNA binding"/>
    <property type="evidence" value="ECO:0007669"/>
    <property type="project" value="UniProtKB-KW"/>
</dbReference>
<dbReference type="Proteomes" id="UP000595349">
    <property type="component" value="Chromosome"/>
</dbReference>
<gene>
    <name evidence="7" type="ORF">HUG20_18610</name>
</gene>
<evidence type="ECO:0000313" key="7">
    <source>
        <dbReference type="EMBL" id="QQK81727.1"/>
    </source>
</evidence>
<sequence length="254" mass="29036">MEKERVKGLRTVHRSIRLLNCFTVDETELSLTEICTKLELPKSTTARLIETLIETEMLQRNDHNFKYKLGHNVYTLGRVAEKSNDIVRLAAPFMKQLREDTGESVTLYKIERDKRICLERFVSNQPISHNVTVGTRLDLDIGSAGKALLAFQDDLFVEKILKRQEFYGRMERLWSELKEIKKTNITKSYDERGTGVNAVSSAIYNMTGQVKFALCVSGPSVRFTKEKMDRWGSRVQKDAASISSSSGYEPEVKT</sequence>
<dbReference type="EMBL" id="CP054706">
    <property type="protein sequence ID" value="QQK81727.1"/>
    <property type="molecule type" value="Genomic_DNA"/>
</dbReference>
<dbReference type="InterPro" id="IPR036388">
    <property type="entry name" value="WH-like_DNA-bd_sf"/>
</dbReference>
<dbReference type="InterPro" id="IPR029016">
    <property type="entry name" value="GAF-like_dom_sf"/>
</dbReference>
<organism evidence="7 8">
    <name type="scientific">Salicibibacter cibi</name>
    <dbReference type="NCBI Taxonomy" id="2743001"/>
    <lineage>
        <taxon>Bacteria</taxon>
        <taxon>Bacillati</taxon>
        <taxon>Bacillota</taxon>
        <taxon>Bacilli</taxon>
        <taxon>Bacillales</taxon>
        <taxon>Bacillaceae</taxon>
        <taxon>Salicibibacter</taxon>
    </lineage>
</organism>
<dbReference type="PROSITE" id="PS51077">
    <property type="entry name" value="HTH_ICLR"/>
    <property type="match status" value="1"/>
</dbReference>
<dbReference type="InterPro" id="IPR036390">
    <property type="entry name" value="WH_DNA-bd_sf"/>
</dbReference>
<dbReference type="Gene3D" id="3.30.450.40">
    <property type="match status" value="1"/>
</dbReference>
<feature type="region of interest" description="Disordered" evidence="4">
    <location>
        <begin position="234"/>
        <end position="254"/>
    </location>
</feature>
<dbReference type="GO" id="GO:0045892">
    <property type="term" value="P:negative regulation of DNA-templated transcription"/>
    <property type="evidence" value="ECO:0007669"/>
    <property type="project" value="UniProtKB-ARBA"/>
</dbReference>
<evidence type="ECO:0000256" key="1">
    <source>
        <dbReference type="ARBA" id="ARBA00023015"/>
    </source>
</evidence>
<dbReference type="PANTHER" id="PTHR30136:SF24">
    <property type="entry name" value="HTH-TYPE TRANSCRIPTIONAL REPRESSOR ALLR"/>
    <property type="match status" value="1"/>
</dbReference>
<feature type="domain" description="IclR-ED" evidence="6">
    <location>
        <begin position="72"/>
        <end position="248"/>
    </location>
</feature>
<dbReference type="InterPro" id="IPR005471">
    <property type="entry name" value="Tscrpt_reg_IclR_N"/>
</dbReference>
<evidence type="ECO:0000256" key="3">
    <source>
        <dbReference type="ARBA" id="ARBA00023163"/>
    </source>
</evidence>
<proteinExistence type="predicted"/>
<evidence type="ECO:0000256" key="2">
    <source>
        <dbReference type="ARBA" id="ARBA00023125"/>
    </source>
</evidence>
<dbReference type="AlphaFoldDB" id="A0A7T6ZE58"/>
<dbReference type="RefSeq" id="WP_200086425.1">
    <property type="nucleotide sequence ID" value="NZ_CP054706.1"/>
</dbReference>
<dbReference type="Pfam" id="PF09339">
    <property type="entry name" value="HTH_IclR"/>
    <property type="match status" value="1"/>
</dbReference>
<dbReference type="GO" id="GO:0003700">
    <property type="term" value="F:DNA-binding transcription factor activity"/>
    <property type="evidence" value="ECO:0007669"/>
    <property type="project" value="TreeGrafter"/>
</dbReference>
<keyword evidence="2" id="KW-0238">DNA-binding</keyword>
<evidence type="ECO:0000313" key="8">
    <source>
        <dbReference type="Proteomes" id="UP000595349"/>
    </source>
</evidence>
<accession>A0A7T6ZE58</accession>
<keyword evidence="8" id="KW-1185">Reference proteome</keyword>
<dbReference type="PANTHER" id="PTHR30136">
    <property type="entry name" value="HELIX-TURN-HELIX TRANSCRIPTIONAL REGULATOR, ICLR FAMILY"/>
    <property type="match status" value="1"/>
</dbReference>
<dbReference type="KEGG" id="scib:HUG20_18610"/>
<dbReference type="InterPro" id="IPR050707">
    <property type="entry name" value="HTH_MetabolicPath_Reg"/>
</dbReference>
<evidence type="ECO:0000259" key="6">
    <source>
        <dbReference type="PROSITE" id="PS51078"/>
    </source>
</evidence>
<feature type="domain" description="HTH iclR-type" evidence="5">
    <location>
        <begin position="9"/>
        <end position="71"/>
    </location>
</feature>
<dbReference type="PROSITE" id="PS51078">
    <property type="entry name" value="ICLR_ED"/>
    <property type="match status" value="1"/>
</dbReference>
<dbReference type="SUPFAM" id="SSF46785">
    <property type="entry name" value="Winged helix' DNA-binding domain"/>
    <property type="match status" value="1"/>
</dbReference>
<reference evidence="7 8" key="1">
    <citation type="submission" date="2020-06" db="EMBL/GenBank/DDBJ databases">
        <title>Genomic analysis of Salicibibacter sp. NKC21-4.</title>
        <authorList>
            <person name="Oh Y.J."/>
        </authorList>
    </citation>
    <scope>NUCLEOTIDE SEQUENCE [LARGE SCALE GENOMIC DNA]</scope>
    <source>
        <strain evidence="7 8">NKC21-4</strain>
    </source>
</reference>
<keyword evidence="1" id="KW-0805">Transcription regulation</keyword>
<name>A0A7T6ZE58_9BACI</name>
<protein>
    <submittedName>
        <fullName evidence="7">IclR family transcriptional regulator</fullName>
    </submittedName>
</protein>
<dbReference type="InterPro" id="IPR014757">
    <property type="entry name" value="Tscrpt_reg_IclR_C"/>
</dbReference>
<dbReference type="SUPFAM" id="SSF55781">
    <property type="entry name" value="GAF domain-like"/>
    <property type="match status" value="1"/>
</dbReference>
<evidence type="ECO:0000256" key="4">
    <source>
        <dbReference type="SAM" id="MobiDB-lite"/>
    </source>
</evidence>
<evidence type="ECO:0000259" key="5">
    <source>
        <dbReference type="PROSITE" id="PS51077"/>
    </source>
</evidence>
<dbReference type="Pfam" id="PF01614">
    <property type="entry name" value="IclR_C"/>
    <property type="match status" value="1"/>
</dbReference>
<keyword evidence="3" id="KW-0804">Transcription</keyword>
<dbReference type="Gene3D" id="1.10.10.10">
    <property type="entry name" value="Winged helix-like DNA-binding domain superfamily/Winged helix DNA-binding domain"/>
    <property type="match status" value="1"/>
</dbReference>